<organism evidence="2 3">
    <name type="scientific">Schizothecium vesticola</name>
    <dbReference type="NCBI Taxonomy" id="314040"/>
    <lineage>
        <taxon>Eukaryota</taxon>
        <taxon>Fungi</taxon>
        <taxon>Dikarya</taxon>
        <taxon>Ascomycota</taxon>
        <taxon>Pezizomycotina</taxon>
        <taxon>Sordariomycetes</taxon>
        <taxon>Sordariomycetidae</taxon>
        <taxon>Sordariales</taxon>
        <taxon>Schizotheciaceae</taxon>
        <taxon>Schizothecium</taxon>
    </lineage>
</organism>
<proteinExistence type="predicted"/>
<dbReference type="Proteomes" id="UP001172155">
    <property type="component" value="Unassembled WGS sequence"/>
</dbReference>
<keyword evidence="3" id="KW-1185">Reference proteome</keyword>
<evidence type="ECO:0000313" key="3">
    <source>
        <dbReference type="Proteomes" id="UP001172155"/>
    </source>
</evidence>
<evidence type="ECO:0000313" key="2">
    <source>
        <dbReference type="EMBL" id="KAK0740452.1"/>
    </source>
</evidence>
<protein>
    <submittedName>
        <fullName evidence="2">Uncharacterized protein</fullName>
    </submittedName>
</protein>
<reference evidence="2" key="1">
    <citation type="submission" date="2023-06" db="EMBL/GenBank/DDBJ databases">
        <title>Genome-scale phylogeny and comparative genomics of the fungal order Sordariales.</title>
        <authorList>
            <consortium name="Lawrence Berkeley National Laboratory"/>
            <person name="Hensen N."/>
            <person name="Bonometti L."/>
            <person name="Westerberg I."/>
            <person name="Brannstrom I.O."/>
            <person name="Guillou S."/>
            <person name="Cros-Aarteil S."/>
            <person name="Calhoun S."/>
            <person name="Haridas S."/>
            <person name="Kuo A."/>
            <person name="Mondo S."/>
            <person name="Pangilinan J."/>
            <person name="Riley R."/>
            <person name="LaButti K."/>
            <person name="Andreopoulos B."/>
            <person name="Lipzen A."/>
            <person name="Chen C."/>
            <person name="Yanf M."/>
            <person name="Daum C."/>
            <person name="Ng V."/>
            <person name="Clum A."/>
            <person name="Steindorff A."/>
            <person name="Ohm R."/>
            <person name="Martin F."/>
            <person name="Silar P."/>
            <person name="Natvig D."/>
            <person name="Lalanne C."/>
            <person name="Gautier V."/>
            <person name="Ament-velasquez S.L."/>
            <person name="Kruys A."/>
            <person name="Hutchinson M.I."/>
            <person name="Powell A.J."/>
            <person name="Barry K."/>
            <person name="Miller A.N."/>
            <person name="Grigoriev I.V."/>
            <person name="Debuchy R."/>
            <person name="Gladieux P."/>
            <person name="Thoren M.H."/>
            <person name="Johannesson H."/>
        </authorList>
    </citation>
    <scope>NUCLEOTIDE SEQUENCE</scope>
    <source>
        <strain evidence="2">SMH3187-1</strain>
    </source>
</reference>
<dbReference type="AlphaFoldDB" id="A0AA40EJF8"/>
<feature type="signal peptide" evidence="1">
    <location>
        <begin position="1"/>
        <end position="16"/>
    </location>
</feature>
<name>A0AA40EJF8_9PEZI</name>
<dbReference type="EMBL" id="JAUKUD010000006">
    <property type="protein sequence ID" value="KAK0740452.1"/>
    <property type="molecule type" value="Genomic_DNA"/>
</dbReference>
<gene>
    <name evidence="2" type="ORF">B0T18DRAFT_431772</name>
</gene>
<sequence>MHLPLLLLAALPLALAQETISTTTTPPRPRPTPNETDPCLQRKFLSALICSDMDPTWTNVTLAADGWLCCWEQSISAPGNLKISCHCQPADIQKGYI</sequence>
<accession>A0AA40EJF8</accession>
<evidence type="ECO:0000256" key="1">
    <source>
        <dbReference type="SAM" id="SignalP"/>
    </source>
</evidence>
<comment type="caution">
    <text evidence="2">The sequence shown here is derived from an EMBL/GenBank/DDBJ whole genome shotgun (WGS) entry which is preliminary data.</text>
</comment>
<keyword evidence="1" id="KW-0732">Signal</keyword>
<feature type="chain" id="PRO_5041284169" evidence="1">
    <location>
        <begin position="17"/>
        <end position="97"/>
    </location>
</feature>